<name>A0ABP0PVU4_9DINO</name>
<keyword evidence="2 3" id="KW-0040">ANK repeat</keyword>
<gene>
    <name evidence="4" type="ORF">CCMP2556_LOCUS39144</name>
</gene>
<dbReference type="InterPro" id="IPR002110">
    <property type="entry name" value="Ankyrin_rpt"/>
</dbReference>
<dbReference type="Pfam" id="PF12796">
    <property type="entry name" value="Ank_2"/>
    <property type="match status" value="1"/>
</dbReference>
<organism evidence="4 5">
    <name type="scientific">Durusdinium trenchii</name>
    <dbReference type="NCBI Taxonomy" id="1381693"/>
    <lineage>
        <taxon>Eukaryota</taxon>
        <taxon>Sar</taxon>
        <taxon>Alveolata</taxon>
        <taxon>Dinophyceae</taxon>
        <taxon>Suessiales</taxon>
        <taxon>Symbiodiniaceae</taxon>
        <taxon>Durusdinium</taxon>
    </lineage>
</organism>
<comment type="caution">
    <text evidence="4">The sequence shown here is derived from an EMBL/GenBank/DDBJ whole genome shotgun (WGS) entry which is preliminary data.</text>
</comment>
<keyword evidence="5" id="KW-1185">Reference proteome</keyword>
<dbReference type="PROSITE" id="PS50297">
    <property type="entry name" value="ANK_REP_REGION"/>
    <property type="match status" value="3"/>
</dbReference>
<proteinExistence type="predicted"/>
<evidence type="ECO:0000256" key="3">
    <source>
        <dbReference type="PROSITE-ProRule" id="PRU00023"/>
    </source>
</evidence>
<feature type="repeat" description="ANK" evidence="3">
    <location>
        <begin position="260"/>
        <end position="292"/>
    </location>
</feature>
<dbReference type="Gene3D" id="1.25.40.20">
    <property type="entry name" value="Ankyrin repeat-containing domain"/>
    <property type="match status" value="1"/>
</dbReference>
<dbReference type="EMBL" id="CAXAMN010023662">
    <property type="protein sequence ID" value="CAK9079502.1"/>
    <property type="molecule type" value="Genomic_DNA"/>
</dbReference>
<evidence type="ECO:0000256" key="1">
    <source>
        <dbReference type="ARBA" id="ARBA00022737"/>
    </source>
</evidence>
<feature type="repeat" description="ANK" evidence="3">
    <location>
        <begin position="194"/>
        <end position="226"/>
    </location>
</feature>
<dbReference type="Proteomes" id="UP001642484">
    <property type="component" value="Unassembled WGS sequence"/>
</dbReference>
<reference evidence="4 5" key="1">
    <citation type="submission" date="2024-02" db="EMBL/GenBank/DDBJ databases">
        <authorList>
            <person name="Chen Y."/>
            <person name="Shah S."/>
            <person name="Dougan E. K."/>
            <person name="Thang M."/>
            <person name="Chan C."/>
        </authorList>
    </citation>
    <scope>NUCLEOTIDE SEQUENCE [LARGE SCALE GENOMIC DNA]</scope>
</reference>
<dbReference type="InterPro" id="IPR036770">
    <property type="entry name" value="Ankyrin_rpt-contain_sf"/>
</dbReference>
<dbReference type="PANTHER" id="PTHR24171:SF8">
    <property type="entry name" value="BRCA1-ASSOCIATED RING DOMAIN PROTEIN 1"/>
    <property type="match status" value="1"/>
</dbReference>
<dbReference type="SMART" id="SM00248">
    <property type="entry name" value="ANK"/>
    <property type="match status" value="4"/>
</dbReference>
<dbReference type="Pfam" id="PF00023">
    <property type="entry name" value="Ank"/>
    <property type="match status" value="1"/>
</dbReference>
<dbReference type="PROSITE" id="PS50088">
    <property type="entry name" value="ANK_REPEAT"/>
    <property type="match status" value="3"/>
</dbReference>
<evidence type="ECO:0000313" key="5">
    <source>
        <dbReference type="Proteomes" id="UP001642484"/>
    </source>
</evidence>
<evidence type="ECO:0000256" key="2">
    <source>
        <dbReference type="ARBA" id="ARBA00023043"/>
    </source>
</evidence>
<accession>A0ABP0PVU4</accession>
<sequence length="312" mass="34289">MCRNEGMTHARSCTCFSVPTVPTTLTIHHLQLTRLEYFRGHHENISSSLLCLMAHHLTWCLGCLSALVHSKNQTDSLKLVDSVDSEDQQDGEVQELRWDGVAALEHTDHGEEHEEECRQHRTKNFACLGSGTFDSLPKSAARPQVPEMGKIMGCHLRNENCRADALQEAIIEGNLELTRDLLQSSADVNCCDDAWVTPLQEACRQGDLEMVELLVSHGASVNRLDLYGTSPLLEATQLQRVDLVSYLVRAGAAVNLLGPQGQTPLHMAAERGSSSVVRILLEADAEVIKDNSGAWPSLLMFANGRRGGELAD</sequence>
<feature type="repeat" description="ANK" evidence="3">
    <location>
        <begin position="227"/>
        <end position="259"/>
    </location>
</feature>
<dbReference type="PANTHER" id="PTHR24171">
    <property type="entry name" value="ANKYRIN REPEAT DOMAIN-CONTAINING PROTEIN 39-RELATED"/>
    <property type="match status" value="1"/>
</dbReference>
<evidence type="ECO:0000313" key="4">
    <source>
        <dbReference type="EMBL" id="CAK9079502.1"/>
    </source>
</evidence>
<dbReference type="SUPFAM" id="SSF48403">
    <property type="entry name" value="Ankyrin repeat"/>
    <property type="match status" value="1"/>
</dbReference>
<protein>
    <submittedName>
        <fullName evidence="4">Uncharacterized protein</fullName>
    </submittedName>
</protein>
<keyword evidence="1" id="KW-0677">Repeat</keyword>